<dbReference type="InterPro" id="IPR005121">
    <property type="entry name" value="Fdx_antiC-bd"/>
</dbReference>
<evidence type="ECO:0000313" key="3">
    <source>
        <dbReference type="Proteomes" id="UP001558652"/>
    </source>
</evidence>
<dbReference type="PANTHER" id="PTHR11538:SF26">
    <property type="entry name" value="FERREDOXIN-FOLD ANTICODON-BINDING DOMAIN-CONTAINING PROTEIN 1"/>
    <property type="match status" value="1"/>
</dbReference>
<dbReference type="Pfam" id="PF10354">
    <property type="entry name" value="BMT5-like"/>
    <property type="match status" value="1"/>
</dbReference>
<accession>A0ABD0Y9G0</accession>
<organism evidence="2 3">
    <name type="scientific">Ranatra chinensis</name>
    <dbReference type="NCBI Taxonomy" id="642074"/>
    <lineage>
        <taxon>Eukaryota</taxon>
        <taxon>Metazoa</taxon>
        <taxon>Ecdysozoa</taxon>
        <taxon>Arthropoda</taxon>
        <taxon>Hexapoda</taxon>
        <taxon>Insecta</taxon>
        <taxon>Pterygota</taxon>
        <taxon>Neoptera</taxon>
        <taxon>Paraneoptera</taxon>
        <taxon>Hemiptera</taxon>
        <taxon>Heteroptera</taxon>
        <taxon>Panheteroptera</taxon>
        <taxon>Nepomorpha</taxon>
        <taxon>Nepidae</taxon>
        <taxon>Ranatrinae</taxon>
        <taxon>Ranatra</taxon>
    </lineage>
</organism>
<evidence type="ECO:0000313" key="2">
    <source>
        <dbReference type="EMBL" id="KAL1123986.1"/>
    </source>
</evidence>
<name>A0ABD0Y9G0_9HEMI</name>
<dbReference type="InterPro" id="IPR019446">
    <property type="entry name" value="BMT5-like"/>
</dbReference>
<evidence type="ECO:0000259" key="1">
    <source>
        <dbReference type="SMART" id="SM00896"/>
    </source>
</evidence>
<gene>
    <name evidence="2" type="ORF">AAG570_001756</name>
</gene>
<dbReference type="SMART" id="SM00896">
    <property type="entry name" value="FDX-ACB"/>
    <property type="match status" value="1"/>
</dbReference>
<reference evidence="2 3" key="1">
    <citation type="submission" date="2024-07" db="EMBL/GenBank/DDBJ databases">
        <title>Chromosome-level genome assembly of the water stick insect Ranatra chinensis (Heteroptera: Nepidae).</title>
        <authorList>
            <person name="Liu X."/>
        </authorList>
    </citation>
    <scope>NUCLEOTIDE SEQUENCE [LARGE SCALE GENOMIC DNA]</scope>
    <source>
        <strain evidence="2">Cailab_2021Rc</strain>
        <tissue evidence="2">Muscle</tissue>
    </source>
</reference>
<dbReference type="InterPro" id="IPR036690">
    <property type="entry name" value="Fdx_antiC-bd_sf"/>
</dbReference>
<dbReference type="Proteomes" id="UP001558652">
    <property type="component" value="Unassembled WGS sequence"/>
</dbReference>
<keyword evidence="3" id="KW-1185">Reference proteome</keyword>
<comment type="caution">
    <text evidence="2">The sequence shown here is derived from an EMBL/GenBank/DDBJ whole genome shotgun (WGS) entry which is preliminary data.</text>
</comment>
<dbReference type="PANTHER" id="PTHR11538">
    <property type="entry name" value="PHENYLALANYL-TRNA SYNTHETASE"/>
    <property type="match status" value="1"/>
</dbReference>
<feature type="domain" description="FDX-ACB" evidence="1">
    <location>
        <begin position="334"/>
        <end position="426"/>
    </location>
</feature>
<dbReference type="SUPFAM" id="SSF54991">
    <property type="entry name" value="Anticodon-binding domain of PheRS"/>
    <property type="match status" value="1"/>
</dbReference>
<dbReference type="AlphaFoldDB" id="A0ABD0Y9G0"/>
<dbReference type="EMBL" id="JBFDAA010000011">
    <property type="protein sequence ID" value="KAL1123986.1"/>
    <property type="molecule type" value="Genomic_DNA"/>
</dbReference>
<proteinExistence type="predicted"/>
<dbReference type="Gene3D" id="3.30.70.380">
    <property type="entry name" value="Ferrodoxin-fold anticodon-binding domain"/>
    <property type="match status" value="1"/>
</dbReference>
<sequence>GVQVVLGVDATQLTCYPFFAGVKFDRVVFNFPHIGGKMKIHLNRRLLADFFLSARHILAEQGLVLVALCEGQGGTPADSKPRQYCDSWQIVEMAAHGDFVLTGTQPFPHASFPAYISTGFRGGEKSFRTENGVIHLFSKGPPGFPIDANSDYITALHTFLELPGGVKCLPLYADKILHNPLYREDSPQYYAVEKLKKFLNFDEAVVEGLPLYFTGRQEHHAACYVGEEEYPLRRFLLEVSPRVMTESLHVGLVFRPPDENMELPSVSCQALVVGRTAPCLEFVEEFGGLIQRTGDVFLLDLDAVCTSIFKTESLKQLWTSKVCVSTTGLLQLTSLYPPPCFVFDICFSDSPLFSEYNLLLLLRQVAESLIESVRLLDIYQPPPEFMLSKSYCYRIVYRSHEWPLYRKRVVEFHQNIIGKAVIDVFRVKIS</sequence>
<protein>
    <recommendedName>
        <fullName evidence="1">FDX-ACB domain-containing protein</fullName>
    </recommendedName>
</protein>
<feature type="non-terminal residue" evidence="2">
    <location>
        <position position="1"/>
    </location>
</feature>